<accession>S2D8H6</accession>
<organism evidence="1 2">
    <name type="scientific">Indibacter alkaliphilus (strain CCUG 57479 / KCTC 22604 / LW1)</name>
    <dbReference type="NCBI Taxonomy" id="1189612"/>
    <lineage>
        <taxon>Bacteria</taxon>
        <taxon>Pseudomonadati</taxon>
        <taxon>Bacteroidota</taxon>
        <taxon>Cytophagia</taxon>
        <taxon>Cytophagales</taxon>
        <taxon>Cyclobacteriaceae</taxon>
    </lineage>
</organism>
<dbReference type="RefSeq" id="WP_016255385.1">
    <property type="nucleotide sequence ID" value="NZ_ALWO02000040.1"/>
</dbReference>
<evidence type="ECO:0000313" key="2">
    <source>
        <dbReference type="Proteomes" id="UP000006073"/>
    </source>
</evidence>
<keyword evidence="2" id="KW-1185">Reference proteome</keyword>
<name>S2D8H6_INDAL</name>
<evidence type="ECO:0000313" key="1">
    <source>
        <dbReference type="EMBL" id="EOZ95224.1"/>
    </source>
</evidence>
<reference evidence="1 2" key="1">
    <citation type="journal article" date="2013" name="Genome Announc.">
        <title>Draft Genome Sequence of Indibacter alkaliphilus Strain LW1T, Isolated from Lonar Lake, a Haloalkaline Lake in the Buldana District of Maharashtra, India.</title>
        <authorList>
            <person name="Singh A."/>
            <person name="Kumar Jangir P."/>
            <person name="Sharma R."/>
            <person name="Singh A."/>
            <person name="Kumar Pinnaka A."/>
            <person name="Shivaji S."/>
        </authorList>
    </citation>
    <scope>NUCLEOTIDE SEQUENCE [LARGE SCALE GENOMIC DNA]</scope>
    <source>
        <strain evidence="2">CCUG 57479 / KCTC 22604 / LW1</strain>
    </source>
</reference>
<comment type="caution">
    <text evidence="1">The sequence shown here is derived from an EMBL/GenBank/DDBJ whole genome shotgun (WGS) entry which is preliminary data.</text>
</comment>
<dbReference type="EMBL" id="ALWO02000040">
    <property type="protein sequence ID" value="EOZ95224.1"/>
    <property type="molecule type" value="Genomic_DNA"/>
</dbReference>
<proteinExistence type="predicted"/>
<sequence length="1427" mass="160773">MEKFRALTTMVFPQRFDSQGLHVNIVLIPRNHNPFTEFQVGQNPTQIVPPFSTLNPQFSIGIVKGLDDFPLANASADERKPRMLEVAVKTAEKKELMLNGIADIFDRNKITDNTDRLGEVVGVNFSVKKFLPESYRKSFNFTRPAHPNAVTDDSYACDMKKEADVIDNYIPKDTLSWGKVFAHILKQPLLARACGMIYEVVIPLDSEEIEKGGYIYVDILNEGWVEVQHATLEHEDGPLIKRYAARIPKLEAGSERPVFAPILFPVLYRKNNQSDFDAVPPAPWDRLFREAMTYDDGFAKIVHAGQAVSTDLLKETSDGILPQFETGIRLAWDDEQILIWYIRQLVENESDIPGNGKRVDVPLGVIGYKIDVREQELGSQWESLNRSYINKGVLALADHLDDGIVELPYQVFPSKKRSLQPNPYWLPMYFANWVGKSMVVEDADALEIYKNDQLNKGFIASEGMDPENGQSRSIKNNVLAAPQVNTQLRYGKTYQFRVRMADISGGGPVLEDEPLQASPSPATTVSFKRYLGPANLKIVKPDLITTFKAQIFNAANIEETEFLDNQVLRISRPLMEYPAVVFTGKYQQRGMDPVEMLKNLDFNGDNQLVLGIPDPDANRVEFRVEVQSLSMDNSLSENGDEPYLTLYTTTRTFSDDFFEEMEVPVQFIDVPVLNLEEQANPFLRDDLKQEDLDNMDALVLPSSRKVRVSLRALADGGGIDDVSYFGFLNDNNRDIDSRYGKVEQLLFYKESTSETDLLVPYKNIPVLQALHLKANDTPLVKGSLKDILKFHLVKNRTQSIPDIVQRFASALGLQAKGLTVYAPKGERIVFGVSSRIRHSLAPDGSSVTFASRAELQDHWLGCLSFQVNRDWAWDALDLTSFTIGKSTAFRRDVLEAAEESGQGADFLSRKLKNALMAHFNYGGSQDPQPIIEPNIGDIEMVRTASFESLQQDRFGNVRRDFTRIIFIDAIEPKSPFKRKGNTNPRLPDEIWIDYAIKIHAKALHPEVEDVMVEDLKLPTVLIPPQVPKIVSVGLAFSPYERAEDYSSTEVRSRHLWVEFEEAIENPDDTYFCRVLVTSPDQLISTNPLEQFVSEEEPEIPLDPEYTRIVLPGQSDDLAGITAMQPMIKSTDSDRHYILPLPPGLHAESPELFGFFTYEFRVGHTHWANQDDNLWSTAQGRFGKSIRVTGIQHPVPSLLCSVNRDVDSLYVSAPFAKAVIKGKNVTADPPRTSLWALLYTQVKQADAKDYRNILLAERLMRHDFRKEEAKELDSIKEKLRKFTFVNADTHLNQQPVSVKLNLESMELGSILALKKGLHPVGIAAFSSLEIAGLLQDLGLPEDSPLSVLAVEVFVNITNFADHIRSFGRGLNNLLIDKSEYEKLRKINERNQGGVASDSLSSGLGHFRILRTSPLTKVPFVCCPTCENY</sequence>
<gene>
    <name evidence="1" type="ORF">A33Q_3429</name>
</gene>
<dbReference type="Proteomes" id="UP000006073">
    <property type="component" value="Unassembled WGS sequence"/>
</dbReference>
<protein>
    <submittedName>
        <fullName evidence="1">Uncharacterized protein</fullName>
    </submittedName>
</protein>
<dbReference type="eggNOG" id="ENOG5033QHY">
    <property type="taxonomic scope" value="Bacteria"/>
</dbReference>
<dbReference type="OrthoDB" id="9148571at2"/>